<dbReference type="AlphaFoldDB" id="A0A225V6C2"/>
<dbReference type="STRING" id="4795.A0A225V6C2"/>
<dbReference type="EMBL" id="NBNE01008009">
    <property type="protein sequence ID" value="OWY99969.1"/>
    <property type="molecule type" value="Genomic_DNA"/>
</dbReference>
<evidence type="ECO:0000259" key="2">
    <source>
        <dbReference type="PROSITE" id="PS50191"/>
    </source>
</evidence>
<name>A0A225V6C2_9STRA</name>
<dbReference type="Gene3D" id="3.40.525.10">
    <property type="entry name" value="CRAL-TRIO lipid binding domain"/>
    <property type="match status" value="1"/>
</dbReference>
<reference evidence="5" key="1">
    <citation type="submission" date="2017-03" db="EMBL/GenBank/DDBJ databases">
        <title>Phytopthora megakarya and P. palmivora, two closely related causual agents of cacao black pod achieved similar genome size and gene model numbers by different mechanisms.</title>
        <authorList>
            <person name="Ali S."/>
            <person name="Shao J."/>
            <person name="Larry D.J."/>
            <person name="Kronmiller B."/>
            <person name="Shen D."/>
            <person name="Strem M.D."/>
            <person name="Melnick R.L."/>
            <person name="Guiltinan M.J."/>
            <person name="Tyler B.M."/>
            <person name="Meinhardt L.W."/>
            <person name="Bailey B.A."/>
        </authorList>
    </citation>
    <scope>NUCLEOTIDE SEQUENCE [LARGE SCALE GENOMIC DNA]</scope>
    <source>
        <strain evidence="5">zdho120</strain>
    </source>
</reference>
<proteinExistence type="predicted"/>
<dbReference type="PANTHER" id="PTHR23324:SF83">
    <property type="entry name" value="SEC14-LIKE PROTEIN 2"/>
    <property type="match status" value="1"/>
</dbReference>
<dbReference type="InterPro" id="IPR009038">
    <property type="entry name" value="GOLD_dom"/>
</dbReference>
<feature type="domain" description="CRAL-TRIO" evidence="2">
    <location>
        <begin position="324"/>
        <end position="474"/>
    </location>
</feature>
<dbReference type="InterPro" id="IPR036865">
    <property type="entry name" value="CRAL-TRIO_dom_sf"/>
</dbReference>
<dbReference type="SUPFAM" id="SSF52087">
    <property type="entry name" value="CRAL/TRIO domain"/>
    <property type="match status" value="1"/>
</dbReference>
<dbReference type="Gene3D" id="2.60.120.680">
    <property type="entry name" value="GOLD domain"/>
    <property type="match status" value="1"/>
</dbReference>
<dbReference type="InterPro" id="IPR036598">
    <property type="entry name" value="GOLD_dom_sf"/>
</dbReference>
<evidence type="ECO:0000313" key="5">
    <source>
        <dbReference type="Proteomes" id="UP000198211"/>
    </source>
</evidence>
<dbReference type="GO" id="GO:0005737">
    <property type="term" value="C:cytoplasm"/>
    <property type="evidence" value="ECO:0007669"/>
    <property type="project" value="TreeGrafter"/>
</dbReference>
<dbReference type="Proteomes" id="UP000198211">
    <property type="component" value="Unassembled WGS sequence"/>
</dbReference>
<protein>
    <recommendedName>
        <fullName evidence="6">CRAL-TRIO domain-containing protein</fullName>
    </recommendedName>
</protein>
<feature type="region of interest" description="Disordered" evidence="1">
    <location>
        <begin position="44"/>
        <end position="65"/>
    </location>
</feature>
<feature type="region of interest" description="Disordered" evidence="1">
    <location>
        <begin position="1"/>
        <end position="31"/>
    </location>
</feature>
<dbReference type="SUPFAM" id="SSF101576">
    <property type="entry name" value="Supernatant protein factor (SPF), C-terminal domain"/>
    <property type="match status" value="1"/>
</dbReference>
<dbReference type="InterPro" id="IPR051064">
    <property type="entry name" value="SEC14/CRAL-TRIO_domain"/>
</dbReference>
<feature type="domain" description="GOLD" evidence="3">
    <location>
        <begin position="492"/>
        <end position="593"/>
    </location>
</feature>
<feature type="region of interest" description="Disordered" evidence="1">
    <location>
        <begin position="103"/>
        <end position="126"/>
    </location>
</feature>
<evidence type="ECO:0000256" key="1">
    <source>
        <dbReference type="SAM" id="MobiDB-lite"/>
    </source>
</evidence>
<organism evidence="4 5">
    <name type="scientific">Phytophthora megakarya</name>
    <dbReference type="NCBI Taxonomy" id="4795"/>
    <lineage>
        <taxon>Eukaryota</taxon>
        <taxon>Sar</taxon>
        <taxon>Stramenopiles</taxon>
        <taxon>Oomycota</taxon>
        <taxon>Peronosporomycetes</taxon>
        <taxon>Peronosporales</taxon>
        <taxon>Peronosporaceae</taxon>
        <taxon>Phytophthora</taxon>
    </lineage>
</organism>
<dbReference type="PANTHER" id="PTHR23324">
    <property type="entry name" value="SEC14 RELATED PROTEIN"/>
    <property type="match status" value="1"/>
</dbReference>
<keyword evidence="5" id="KW-1185">Reference proteome</keyword>
<accession>A0A225V6C2</accession>
<evidence type="ECO:0000313" key="4">
    <source>
        <dbReference type="EMBL" id="OWY99969.1"/>
    </source>
</evidence>
<dbReference type="PROSITE" id="PS50191">
    <property type="entry name" value="CRAL_TRIO"/>
    <property type="match status" value="1"/>
</dbReference>
<sequence>MEIPEEAPGRHGSAGMFMFTKEEDAVAETPDDLAAVEAERAANQKLADDLADEEQRRRVEEEKDREDEIAIVRQINVEYSISAEEEERERRVHEYEIAKVQDEMQRRRSQVEADEAAEKERKRRVSEAENVQIQDLKQRAFSQELADQVMEKERERRLSLPEHRERIPSAVAAKDGAHGGLDRFYSEIPVVHASGSKIVVDENLEWHCFIASDNAQEEKSQLHALRMSLEEELKIERHAKYVELVGDVRLLRFLRGYKMNVSVAATKYREMLAMRQKLKLDDIRDDIVSNKMTSDEFPHFQKIIPHLPFLDTYDIFSVPDRHVFYFEMTGYADFHKLLTDVTEEEWQTFFLYSMEYRAMKLDQLSRQNEKLVQTILVRDLSGFSIARFHPKLLKRVQPLLSIATKCYPESMHKVLVLHAPWIFGKVWSAIQPMLQETQLRKVLMEGNSLEQLLECAGGRDKLPKLLGGRSTTHAIPQTGFLGRDTFLLLCEDGATQADIKAGGTLQLPFRMSANDTLCWEYVVKDRDIVFAVKFRTQGDGGAEECDKVAPEKVSSGTPIANSFTATEDGTVVLSWDNSFSWARGKTIAYKAKVVKSTHDFSSLDISGNDCV</sequence>
<dbReference type="OrthoDB" id="1434354at2759"/>
<dbReference type="PROSITE" id="PS50866">
    <property type="entry name" value="GOLD"/>
    <property type="match status" value="1"/>
</dbReference>
<dbReference type="Pfam" id="PF00650">
    <property type="entry name" value="CRAL_TRIO"/>
    <property type="match status" value="1"/>
</dbReference>
<dbReference type="InterPro" id="IPR036273">
    <property type="entry name" value="CRAL/TRIO_N_dom_sf"/>
</dbReference>
<gene>
    <name evidence="4" type="ORF">PHMEG_00028942</name>
</gene>
<dbReference type="SUPFAM" id="SSF46938">
    <property type="entry name" value="CRAL/TRIO N-terminal domain"/>
    <property type="match status" value="1"/>
</dbReference>
<dbReference type="InterPro" id="IPR001251">
    <property type="entry name" value="CRAL-TRIO_dom"/>
</dbReference>
<evidence type="ECO:0008006" key="6">
    <source>
        <dbReference type="Google" id="ProtNLM"/>
    </source>
</evidence>
<comment type="caution">
    <text evidence="4">The sequence shown here is derived from an EMBL/GenBank/DDBJ whole genome shotgun (WGS) entry which is preliminary data.</text>
</comment>
<feature type="compositionally biased region" description="Basic and acidic residues" evidence="1">
    <location>
        <begin position="103"/>
        <end position="120"/>
    </location>
</feature>
<dbReference type="CDD" id="cd00170">
    <property type="entry name" value="SEC14"/>
    <property type="match status" value="1"/>
</dbReference>
<evidence type="ECO:0000259" key="3">
    <source>
        <dbReference type="PROSITE" id="PS50866"/>
    </source>
</evidence>
<dbReference type="SMART" id="SM00516">
    <property type="entry name" value="SEC14"/>
    <property type="match status" value="1"/>
</dbReference>